<dbReference type="EMBL" id="RAPF01000001">
    <property type="protein sequence ID" value="RKF23223.1"/>
    <property type="molecule type" value="Genomic_DNA"/>
</dbReference>
<organism evidence="4 5">
    <name type="scientific">Altericroceibacterium spongiae</name>
    <dbReference type="NCBI Taxonomy" id="2320269"/>
    <lineage>
        <taxon>Bacteria</taxon>
        <taxon>Pseudomonadati</taxon>
        <taxon>Pseudomonadota</taxon>
        <taxon>Alphaproteobacteria</taxon>
        <taxon>Sphingomonadales</taxon>
        <taxon>Erythrobacteraceae</taxon>
        <taxon>Altericroceibacterium</taxon>
    </lineage>
</organism>
<dbReference type="OrthoDB" id="7433563at2"/>
<proteinExistence type="predicted"/>
<evidence type="ECO:0000313" key="5">
    <source>
        <dbReference type="Proteomes" id="UP000284395"/>
    </source>
</evidence>
<dbReference type="Pfam" id="PF13767">
    <property type="entry name" value="DUF4168"/>
    <property type="match status" value="1"/>
</dbReference>
<feature type="domain" description="DUF4168" evidence="3">
    <location>
        <begin position="68"/>
        <end position="105"/>
    </location>
</feature>
<dbReference type="InterPro" id="IPR025433">
    <property type="entry name" value="DUF4168"/>
</dbReference>
<feature type="region of interest" description="Disordered" evidence="1">
    <location>
        <begin position="91"/>
        <end position="115"/>
    </location>
</feature>
<evidence type="ECO:0000313" key="4">
    <source>
        <dbReference type="EMBL" id="RKF23223.1"/>
    </source>
</evidence>
<accession>A0A420ERH4</accession>
<name>A0A420ERH4_9SPHN</name>
<keyword evidence="5" id="KW-1185">Reference proteome</keyword>
<feature type="chain" id="PRO_5019397993" evidence="2">
    <location>
        <begin position="23"/>
        <end position="115"/>
    </location>
</feature>
<dbReference type="AlphaFoldDB" id="A0A420ERH4"/>
<protein>
    <submittedName>
        <fullName evidence="4">DUF4168 domain-containing protein</fullName>
    </submittedName>
</protein>
<comment type="caution">
    <text evidence="4">The sequence shown here is derived from an EMBL/GenBank/DDBJ whole genome shotgun (WGS) entry which is preliminary data.</text>
</comment>
<reference evidence="4 5" key="1">
    <citation type="submission" date="2018-09" db="EMBL/GenBank/DDBJ databases">
        <title>Altererythrobacter spongiae sp. nov., isolated from a marine sponge.</title>
        <authorList>
            <person name="Zhuang L."/>
            <person name="Luo L."/>
        </authorList>
    </citation>
    <scope>NUCLEOTIDE SEQUENCE [LARGE SCALE GENOMIC DNA]</scope>
    <source>
        <strain evidence="4 5">HN-Y73</strain>
    </source>
</reference>
<keyword evidence="2" id="KW-0732">Signal</keyword>
<gene>
    <name evidence="4" type="ORF">D6851_01715</name>
</gene>
<evidence type="ECO:0000256" key="1">
    <source>
        <dbReference type="SAM" id="MobiDB-lite"/>
    </source>
</evidence>
<dbReference type="RefSeq" id="WP_120323127.1">
    <property type="nucleotide sequence ID" value="NZ_RAPF01000001.1"/>
</dbReference>
<dbReference type="Proteomes" id="UP000284395">
    <property type="component" value="Unassembled WGS sequence"/>
</dbReference>
<feature type="signal peptide" evidence="2">
    <location>
        <begin position="1"/>
        <end position="22"/>
    </location>
</feature>
<evidence type="ECO:0000259" key="3">
    <source>
        <dbReference type="Pfam" id="PF13767"/>
    </source>
</evidence>
<sequence length="115" mass="11890">MKRAAFATIGILSLGMGTAAIAQTASPAAPAQQAAPGASSYSDAEIQGFVQAFMKVQEINQDTSMDQTQKQSAMVNAIEAAGLTPEKFNEIGQASQSDPALAQKIQETAGQMQGQ</sequence>
<feature type="compositionally biased region" description="Polar residues" evidence="1">
    <location>
        <begin position="105"/>
        <end position="115"/>
    </location>
</feature>
<evidence type="ECO:0000256" key="2">
    <source>
        <dbReference type="SAM" id="SignalP"/>
    </source>
</evidence>